<dbReference type="EMBL" id="HACM01002681">
    <property type="protein sequence ID" value="CRZ03123.1"/>
    <property type="molecule type" value="Transcribed_RNA"/>
</dbReference>
<reference evidence="2" key="1">
    <citation type="submission" date="2015-04" db="EMBL/GenBank/DDBJ databases">
        <title>The genome sequence of the plant pathogenic Rhizarian Plasmodiophora brassicae reveals insights in its biotrophic life cycle and the origin of chitin synthesis.</title>
        <authorList>
            <person name="Schwelm A."/>
            <person name="Fogelqvist J."/>
            <person name="Knaust A."/>
            <person name="Julke S."/>
            <person name="Lilja T."/>
            <person name="Dhandapani V."/>
            <person name="Bonilla-Rosso G."/>
            <person name="Karlsson M."/>
            <person name="Shevchenko A."/>
            <person name="Choi S.R."/>
            <person name="Kim H.G."/>
            <person name="Park J.Y."/>
            <person name="Lim Y.P."/>
            <person name="Ludwig-Muller J."/>
            <person name="Dixelius C."/>
        </authorList>
    </citation>
    <scope>NUCLEOTIDE SEQUENCE</scope>
    <source>
        <tissue evidence="2">Potato root galls</tissue>
    </source>
</reference>
<proteinExistence type="predicted"/>
<dbReference type="PROSITE" id="PS50088">
    <property type="entry name" value="ANK_REPEAT"/>
    <property type="match status" value="1"/>
</dbReference>
<dbReference type="InterPro" id="IPR002110">
    <property type="entry name" value="Ankyrin_rpt"/>
</dbReference>
<keyword evidence="1" id="KW-0040">ANK repeat</keyword>
<feature type="non-terminal residue" evidence="2">
    <location>
        <position position="1"/>
    </location>
</feature>
<protein>
    <submittedName>
        <fullName evidence="2">Uncharacterized protein</fullName>
    </submittedName>
</protein>
<dbReference type="Gene3D" id="1.25.40.20">
    <property type="entry name" value="Ankyrin repeat-containing domain"/>
    <property type="match status" value="1"/>
</dbReference>
<feature type="repeat" description="ANK" evidence="1">
    <location>
        <begin position="84"/>
        <end position="105"/>
    </location>
</feature>
<evidence type="ECO:0000256" key="1">
    <source>
        <dbReference type="PROSITE-ProRule" id="PRU00023"/>
    </source>
</evidence>
<dbReference type="SUPFAM" id="SSF48403">
    <property type="entry name" value="Ankyrin repeat"/>
    <property type="match status" value="1"/>
</dbReference>
<feature type="non-terminal residue" evidence="2">
    <location>
        <position position="105"/>
    </location>
</feature>
<organism evidence="2">
    <name type="scientific">Spongospora subterranea</name>
    <dbReference type="NCBI Taxonomy" id="70186"/>
    <lineage>
        <taxon>Eukaryota</taxon>
        <taxon>Sar</taxon>
        <taxon>Rhizaria</taxon>
        <taxon>Endomyxa</taxon>
        <taxon>Phytomyxea</taxon>
        <taxon>Plasmodiophorida</taxon>
        <taxon>Plasmodiophoridae</taxon>
        <taxon>Spongospora</taxon>
    </lineage>
</organism>
<dbReference type="InterPro" id="IPR036770">
    <property type="entry name" value="Ankyrin_rpt-contain_sf"/>
</dbReference>
<name>A0A0H5QM93_9EUKA</name>
<evidence type="ECO:0000313" key="2">
    <source>
        <dbReference type="EMBL" id="CRZ03123.1"/>
    </source>
</evidence>
<dbReference type="AlphaFoldDB" id="A0A0H5QM93"/>
<dbReference type="PROSITE" id="PS50297">
    <property type="entry name" value="ANK_REP_REGION"/>
    <property type="match status" value="1"/>
</dbReference>
<accession>A0A0H5QM93</accession>
<sequence length="105" mass="11855">PIIPDRDGSSALHLAIRCGLSKQMIIDILKAARPKPIHLLLQNSMTTRFYARFIQQLLHRLIPEVISKIFGFSCDAIFNSRNLNGETPLFLAVLLDLFDIAQILL</sequence>